<dbReference type="PRINTS" id="PR00956">
    <property type="entry name" value="FLGMOTORFLIN"/>
</dbReference>
<evidence type="ECO:0000256" key="3">
    <source>
        <dbReference type="ARBA" id="ARBA00022475"/>
    </source>
</evidence>
<name>A0A0W8E5C8_9ZZZZ</name>
<evidence type="ECO:0000256" key="1">
    <source>
        <dbReference type="ARBA" id="ARBA00004413"/>
    </source>
</evidence>
<dbReference type="Pfam" id="PF04509">
    <property type="entry name" value="CheC"/>
    <property type="match status" value="2"/>
</dbReference>
<organism evidence="9">
    <name type="scientific">hydrocarbon metagenome</name>
    <dbReference type="NCBI Taxonomy" id="938273"/>
    <lineage>
        <taxon>unclassified sequences</taxon>
        <taxon>metagenomes</taxon>
        <taxon>ecological metagenomes</taxon>
    </lineage>
</organism>
<protein>
    <submittedName>
        <fullName evidence="9">Flagellar motor switch protein flin</fullName>
    </submittedName>
</protein>
<dbReference type="InterPro" id="IPR001543">
    <property type="entry name" value="FliN-like_C"/>
</dbReference>
<feature type="domain" description="Flagellar motor switch protein FliN-like C-terminal" evidence="7">
    <location>
        <begin position="310"/>
        <end position="380"/>
    </location>
</feature>
<dbReference type="InterPro" id="IPR036429">
    <property type="entry name" value="SpoA-like_sf"/>
</dbReference>
<dbReference type="SUPFAM" id="SSF103039">
    <property type="entry name" value="CheC-like"/>
    <property type="match status" value="1"/>
</dbReference>
<dbReference type="GO" id="GO:0003774">
    <property type="term" value="F:cytoskeletal motor activity"/>
    <property type="evidence" value="ECO:0007669"/>
    <property type="project" value="InterPro"/>
</dbReference>
<dbReference type="Gene3D" id="2.30.330.10">
    <property type="entry name" value="SpoA-like"/>
    <property type="match status" value="1"/>
</dbReference>
<comment type="subcellular location">
    <subcellularLocation>
        <location evidence="1">Cell membrane</location>
        <topology evidence="1">Peripheral membrane protein</topology>
        <orientation evidence="1">Cytoplasmic side</orientation>
    </subcellularLocation>
</comment>
<dbReference type="GO" id="GO:0006935">
    <property type="term" value="P:chemotaxis"/>
    <property type="evidence" value="ECO:0007669"/>
    <property type="project" value="UniProtKB-KW"/>
</dbReference>
<comment type="caution">
    <text evidence="9">The sequence shown here is derived from an EMBL/GenBank/DDBJ whole genome shotgun (WGS) entry which is preliminary data.</text>
</comment>
<dbReference type="EMBL" id="LNQE01001877">
    <property type="protein sequence ID" value="KUG03601.1"/>
    <property type="molecule type" value="Genomic_DNA"/>
</dbReference>
<accession>A0A0W8E5C8</accession>
<dbReference type="NCBIfam" id="NF005995">
    <property type="entry name" value="PRK08119.1"/>
    <property type="match status" value="1"/>
</dbReference>
<dbReference type="InterPro" id="IPR007597">
    <property type="entry name" value="CheC"/>
</dbReference>
<reference evidence="9" key="1">
    <citation type="journal article" date="2015" name="Proc. Natl. Acad. Sci. U.S.A.">
        <title>Networks of energetic and metabolic interactions define dynamics in microbial communities.</title>
        <authorList>
            <person name="Embree M."/>
            <person name="Liu J.K."/>
            <person name="Al-Bassam M.M."/>
            <person name="Zengler K."/>
        </authorList>
    </citation>
    <scope>NUCLEOTIDE SEQUENCE</scope>
</reference>
<evidence type="ECO:0000259" key="8">
    <source>
        <dbReference type="Pfam" id="PF04509"/>
    </source>
</evidence>
<dbReference type="PANTHER" id="PTHR43484:SF1">
    <property type="entry name" value="FLAGELLAR MOTOR SWITCH PROTEIN FLIN"/>
    <property type="match status" value="1"/>
</dbReference>
<dbReference type="InterPro" id="IPR001172">
    <property type="entry name" value="FliN_T3SS_HrcQb"/>
</dbReference>
<keyword evidence="9" id="KW-0969">Cilium</keyword>
<evidence type="ECO:0000313" key="9">
    <source>
        <dbReference type="EMBL" id="KUG03601.1"/>
    </source>
</evidence>
<comment type="similarity">
    <text evidence="2">Belongs to the FliN/MopA/SpaO family.</text>
</comment>
<evidence type="ECO:0000256" key="5">
    <source>
        <dbReference type="ARBA" id="ARBA00022779"/>
    </source>
</evidence>
<dbReference type="NCBIfam" id="TIGR02480">
    <property type="entry name" value="fliN"/>
    <property type="match status" value="1"/>
</dbReference>
<gene>
    <name evidence="9" type="ORF">ASZ90_019034</name>
</gene>
<feature type="domain" description="CheC-like protein" evidence="8">
    <location>
        <begin position="37"/>
        <end position="70"/>
    </location>
</feature>
<dbReference type="GO" id="GO:0016787">
    <property type="term" value="F:hydrolase activity"/>
    <property type="evidence" value="ECO:0007669"/>
    <property type="project" value="InterPro"/>
</dbReference>
<sequence>MSDGILSQEEIDALLSGGGSNSTEGSSELQAQISEYQKDTLGEIGNISMGTAATTLSLLLKRKVSITTPLVTVTTRQEIQNEYPLPYVIAEVQYTQGLSGSNLLTVKAEDACLIADLMMGKESIERRVELDELDLSAVGEAMNQMMGSATTSLSSMFNQRIDIAPPIINVIDLSKDNFALPTDYTQLVQIKFKMEIEDMLNSEIMQIIPMEAVTTMIKVLERNVEDLTANEVASQVSYEEPSYEQPQPIFQEEPEYVPTASEPVINWSDTPRMNSSSPIVGAGDPHTIQPVQFSILQESRIGETPQNISLIMDVPLDVSVELGKTRKTIKEVLELQQGSIIQLDKMAGEPVDLLVNGKLIAKGEVVVIDENYGIRITTIISPMDRVNKLQ</sequence>
<proteinExistence type="inferred from homology"/>
<dbReference type="InterPro" id="IPR028976">
    <property type="entry name" value="CheC-like_sf"/>
</dbReference>
<dbReference type="InterPro" id="IPR051469">
    <property type="entry name" value="FliN/MopA/SpaO"/>
</dbReference>
<dbReference type="Pfam" id="PF01052">
    <property type="entry name" value="FliMN_C"/>
    <property type="match status" value="1"/>
</dbReference>
<keyword evidence="6" id="KW-0472">Membrane</keyword>
<evidence type="ECO:0000259" key="7">
    <source>
        <dbReference type="Pfam" id="PF01052"/>
    </source>
</evidence>
<feature type="domain" description="CheC-like protein" evidence="8">
    <location>
        <begin position="135"/>
        <end position="169"/>
    </location>
</feature>
<dbReference type="AlphaFoldDB" id="A0A0W8E5C8"/>
<dbReference type="GO" id="GO:0071973">
    <property type="term" value="P:bacterial-type flagellum-dependent cell motility"/>
    <property type="evidence" value="ECO:0007669"/>
    <property type="project" value="InterPro"/>
</dbReference>
<evidence type="ECO:0000256" key="4">
    <source>
        <dbReference type="ARBA" id="ARBA00022500"/>
    </source>
</evidence>
<dbReference type="CDD" id="cd17907">
    <property type="entry name" value="FliY_FliN-Y"/>
    <property type="match status" value="1"/>
</dbReference>
<evidence type="ECO:0000256" key="6">
    <source>
        <dbReference type="ARBA" id="ARBA00023136"/>
    </source>
</evidence>
<dbReference type="PANTHER" id="PTHR43484">
    <property type="match status" value="1"/>
</dbReference>
<dbReference type="GO" id="GO:0005886">
    <property type="term" value="C:plasma membrane"/>
    <property type="evidence" value="ECO:0007669"/>
    <property type="project" value="UniProtKB-SubCell"/>
</dbReference>
<dbReference type="GO" id="GO:0009425">
    <property type="term" value="C:bacterial-type flagellum basal body"/>
    <property type="evidence" value="ECO:0007669"/>
    <property type="project" value="InterPro"/>
</dbReference>
<keyword evidence="4" id="KW-0145">Chemotaxis</keyword>
<dbReference type="InterPro" id="IPR012826">
    <property type="entry name" value="FliN"/>
</dbReference>
<keyword evidence="9" id="KW-0966">Cell projection</keyword>
<dbReference type="Gene3D" id="3.40.1550.10">
    <property type="entry name" value="CheC-like"/>
    <property type="match status" value="1"/>
</dbReference>
<evidence type="ECO:0000256" key="2">
    <source>
        <dbReference type="ARBA" id="ARBA00009226"/>
    </source>
</evidence>
<keyword evidence="3" id="KW-1003">Cell membrane</keyword>
<keyword evidence="9" id="KW-0282">Flagellum</keyword>
<keyword evidence="5" id="KW-0283">Flagellar rotation</keyword>
<dbReference type="SUPFAM" id="SSF101801">
    <property type="entry name" value="Surface presentation of antigens (SPOA)"/>
    <property type="match status" value="1"/>
</dbReference>